<dbReference type="InParanoid" id="M1DSL5"/>
<evidence type="ECO:0008006" key="4">
    <source>
        <dbReference type="Google" id="ProtNLM"/>
    </source>
</evidence>
<reference evidence="2" key="2">
    <citation type="submission" date="2015-06" db="UniProtKB">
        <authorList>
            <consortium name="EnsemblPlants"/>
        </authorList>
    </citation>
    <scope>IDENTIFICATION</scope>
    <source>
        <strain evidence="2">DM1-3 516 R44</strain>
    </source>
</reference>
<evidence type="ECO:0000313" key="3">
    <source>
        <dbReference type="Proteomes" id="UP000011115"/>
    </source>
</evidence>
<dbReference type="AlphaFoldDB" id="M1DSL5"/>
<evidence type="ECO:0000313" key="2">
    <source>
        <dbReference type="EnsemblPlants" id="PGSC0003DMT400093743"/>
    </source>
</evidence>
<feature type="compositionally biased region" description="Low complexity" evidence="1">
    <location>
        <begin position="218"/>
        <end position="228"/>
    </location>
</feature>
<dbReference type="Proteomes" id="UP000011115">
    <property type="component" value="Unassembled WGS sequence"/>
</dbReference>
<accession>M1DSL5</accession>
<feature type="region of interest" description="Disordered" evidence="1">
    <location>
        <begin position="46"/>
        <end position="66"/>
    </location>
</feature>
<name>M1DSL5_SOLTU</name>
<feature type="region of interest" description="Disordered" evidence="1">
    <location>
        <begin position="201"/>
        <end position="228"/>
    </location>
</feature>
<feature type="compositionally biased region" description="Pro residues" evidence="1">
    <location>
        <begin position="206"/>
        <end position="217"/>
    </location>
</feature>
<evidence type="ECO:0000256" key="1">
    <source>
        <dbReference type="SAM" id="MobiDB-lite"/>
    </source>
</evidence>
<proteinExistence type="predicted"/>
<dbReference type="EnsemblPlants" id="PGSC0003DMT400093743">
    <property type="protein sequence ID" value="PGSC0003DMT400093743"/>
    <property type="gene ID" value="PGSC0003DMG400043314"/>
</dbReference>
<dbReference type="HOGENOM" id="CLU_073464_2_0_1"/>
<sequence length="228" mass="24430">MLTRRAKSPIGDSPNRSASPTWKTVGTTWFARCSVKLGRLKYHSALHRRSTSSSSKGVGDPPNGPGHHRTALIFGIFCSGTFGKPNLARQSGSVTRQSVRNEPPRKWARGIVINEEVVASRASGTTLPPKGGIGKGKVPIDLTLEEVSSNSEGLYDIHLTTSDSEGDSQDDSSASIFEQEDDQLLHAQRAKLCSKSMHDLSRIPEPLLPTPPAPAPAPAQTVVQAPHV</sequence>
<protein>
    <recommendedName>
        <fullName evidence="4">Integrase core domain containing protein</fullName>
    </recommendedName>
</protein>
<feature type="region of interest" description="Disordered" evidence="1">
    <location>
        <begin position="1"/>
        <end position="21"/>
    </location>
</feature>
<dbReference type="PaxDb" id="4113-PGSC0003DMT400093743"/>
<keyword evidence="3" id="KW-1185">Reference proteome</keyword>
<organism evidence="2 3">
    <name type="scientific">Solanum tuberosum</name>
    <name type="common">Potato</name>
    <dbReference type="NCBI Taxonomy" id="4113"/>
    <lineage>
        <taxon>Eukaryota</taxon>
        <taxon>Viridiplantae</taxon>
        <taxon>Streptophyta</taxon>
        <taxon>Embryophyta</taxon>
        <taxon>Tracheophyta</taxon>
        <taxon>Spermatophyta</taxon>
        <taxon>Magnoliopsida</taxon>
        <taxon>eudicotyledons</taxon>
        <taxon>Gunneridae</taxon>
        <taxon>Pentapetalae</taxon>
        <taxon>asterids</taxon>
        <taxon>lamiids</taxon>
        <taxon>Solanales</taxon>
        <taxon>Solanaceae</taxon>
        <taxon>Solanoideae</taxon>
        <taxon>Solaneae</taxon>
        <taxon>Solanum</taxon>
    </lineage>
</organism>
<dbReference type="Gramene" id="PGSC0003DMT400093743">
    <property type="protein sequence ID" value="PGSC0003DMT400093743"/>
    <property type="gene ID" value="PGSC0003DMG400043314"/>
</dbReference>
<reference evidence="3" key="1">
    <citation type="journal article" date="2011" name="Nature">
        <title>Genome sequence and analysis of the tuber crop potato.</title>
        <authorList>
            <consortium name="The Potato Genome Sequencing Consortium"/>
        </authorList>
    </citation>
    <scope>NUCLEOTIDE SEQUENCE [LARGE SCALE GENOMIC DNA]</scope>
    <source>
        <strain evidence="3">cv. DM1-3 516 R44</strain>
    </source>
</reference>